<comment type="similarity">
    <text evidence="3 12">Belongs to the class-V pyridoxal-phosphate-dependent aminotransferase family. SerC subfamily.</text>
</comment>
<dbReference type="InterPro" id="IPR015421">
    <property type="entry name" value="PyrdxlP-dep_Trfase_major"/>
</dbReference>
<sequence length="384" mass="41190">MNAPLTSQAALAANALAPRRIFNFSPGPSTMPQVVLEQAAAEMLDYRGSGVSVLEMSHRSAAFEGILAAAEADLRELLAIPAHFKVLFMQGGAIGQNAIVPLNLVARRPARKIDVVLTGEWSRKSWTEAQRYGDVALAASTLDSGHTHMPPAAGWTLRPDASYVHVCSNETVHGVELHELPDLRALGSEAPLVIDASSNIASRPIDWTRAALVFAGAQKNLGPSGITVVIVRDDLIGQALPICPSVFDYRVTAEQRSMFNTPPTYPIYLLGLMLQWLKGEGGVAAIERRNLAKSGRLYAAIDGSGGFYRNPVAVADRSRMNVPFFLPSTALTDRFVAEAEAAGLSALRGHKVVGGLRASIYNAMPEAGVEALVAFMQDFQRRHG</sequence>
<proteinExistence type="inferred from homology"/>
<comment type="pathway">
    <text evidence="1 12">Cofactor biosynthesis; pyridoxine 5'-phosphate biosynthesis; pyridoxine 5'-phosphate from D-erythrose 4-phosphate: step 3/5.</text>
</comment>
<evidence type="ECO:0000256" key="12">
    <source>
        <dbReference type="HAMAP-Rule" id="MF_00160"/>
    </source>
</evidence>
<comment type="caution">
    <text evidence="12">Lacks conserved residue(s) required for the propagation of feature annotation.</text>
</comment>
<dbReference type="Pfam" id="PF00266">
    <property type="entry name" value="Aminotran_5"/>
    <property type="match status" value="1"/>
</dbReference>
<dbReference type="InterPro" id="IPR000192">
    <property type="entry name" value="Aminotrans_V_dom"/>
</dbReference>
<dbReference type="PIRSF" id="PIRSF000525">
    <property type="entry name" value="SerC"/>
    <property type="match status" value="1"/>
</dbReference>
<dbReference type="InterPro" id="IPR022278">
    <property type="entry name" value="Pser_aminoTfrase"/>
</dbReference>
<dbReference type="SUPFAM" id="SSF53383">
    <property type="entry name" value="PLP-dependent transferases"/>
    <property type="match status" value="1"/>
</dbReference>
<keyword evidence="15" id="KW-1185">Reference proteome</keyword>
<dbReference type="PANTHER" id="PTHR43247:SF1">
    <property type="entry name" value="PHOSPHOSERINE AMINOTRANSFERASE"/>
    <property type="match status" value="1"/>
</dbReference>
<evidence type="ECO:0000256" key="11">
    <source>
        <dbReference type="ARBA" id="ARBA00049007"/>
    </source>
</evidence>
<evidence type="ECO:0000313" key="14">
    <source>
        <dbReference type="EMBL" id="MBB1160628.1"/>
    </source>
</evidence>
<dbReference type="Gene3D" id="3.40.640.10">
    <property type="entry name" value="Type I PLP-dependent aspartate aminotransferase-like (Major domain)"/>
    <property type="match status" value="1"/>
</dbReference>
<evidence type="ECO:0000256" key="4">
    <source>
        <dbReference type="ARBA" id="ARBA00022576"/>
    </source>
</evidence>
<protein>
    <recommendedName>
        <fullName evidence="12">Phosphoserine aminotransferase</fullName>
        <ecNumber evidence="12">2.6.1.52</ecNumber>
    </recommendedName>
    <alternativeName>
        <fullName evidence="12">Phosphohydroxythreonine aminotransferase</fullName>
        <shortName evidence="12">PSAT</shortName>
    </alternativeName>
</protein>
<dbReference type="Gene3D" id="3.90.1150.10">
    <property type="entry name" value="Aspartate Aminotransferase, domain 1"/>
    <property type="match status" value="1"/>
</dbReference>
<dbReference type="AlphaFoldDB" id="A0A839HM25"/>
<comment type="cofactor">
    <cofactor evidence="12">
        <name>pyridoxal 5'-phosphate</name>
        <dbReference type="ChEBI" id="CHEBI:597326"/>
    </cofactor>
    <text evidence="12">Binds 1 pyridoxal phosphate per subunit.</text>
</comment>
<keyword evidence="6 12" id="KW-0808">Transferase</keyword>
<dbReference type="Proteomes" id="UP000586093">
    <property type="component" value="Unassembled WGS sequence"/>
</dbReference>
<dbReference type="GO" id="GO:0008615">
    <property type="term" value="P:pyridoxine biosynthetic process"/>
    <property type="evidence" value="ECO:0007669"/>
    <property type="project" value="UniProtKB-UniRule"/>
</dbReference>
<comment type="subunit">
    <text evidence="12">Homodimer.</text>
</comment>
<evidence type="ECO:0000256" key="5">
    <source>
        <dbReference type="ARBA" id="ARBA00022605"/>
    </source>
</evidence>
<dbReference type="RefSeq" id="WP_182660743.1">
    <property type="nucleotide sequence ID" value="NZ_JACIVI010000001.1"/>
</dbReference>
<dbReference type="GO" id="GO:0006564">
    <property type="term" value="P:L-serine biosynthetic process"/>
    <property type="evidence" value="ECO:0007669"/>
    <property type="project" value="UniProtKB-UniRule"/>
</dbReference>
<evidence type="ECO:0000313" key="15">
    <source>
        <dbReference type="Proteomes" id="UP000586093"/>
    </source>
</evidence>
<dbReference type="UniPathway" id="UPA00244">
    <property type="reaction ID" value="UER00311"/>
</dbReference>
<dbReference type="EMBL" id="JACIVI010000001">
    <property type="protein sequence ID" value="MBB1160628.1"/>
    <property type="molecule type" value="Genomic_DNA"/>
</dbReference>
<comment type="function">
    <text evidence="12">Catalyzes the reversible conversion of 3-phosphohydroxypyruvate to phosphoserine and of 3-hydroxy-2-oxo-4-phosphonooxybutanoate to phosphohydroxythreonine.</text>
</comment>
<evidence type="ECO:0000256" key="6">
    <source>
        <dbReference type="ARBA" id="ARBA00022679"/>
    </source>
</evidence>
<dbReference type="FunFam" id="3.90.1150.10:FF:000006">
    <property type="entry name" value="Phosphoserine aminotransferase"/>
    <property type="match status" value="1"/>
</dbReference>
<feature type="binding site" evidence="12">
    <location>
        <begin position="260"/>
        <end position="261"/>
    </location>
    <ligand>
        <name>pyridoxal 5'-phosphate</name>
        <dbReference type="ChEBI" id="CHEBI:597326"/>
    </ligand>
</feature>
<keyword evidence="7 12" id="KW-0663">Pyridoxal phosphate</keyword>
<evidence type="ECO:0000256" key="1">
    <source>
        <dbReference type="ARBA" id="ARBA00004915"/>
    </source>
</evidence>
<feature type="modified residue" description="N6-(pyridoxal phosphate)lysine" evidence="12">
    <location>
        <position position="219"/>
    </location>
</feature>
<comment type="pathway">
    <text evidence="2 12">Amino-acid biosynthesis; L-serine biosynthesis; L-serine from 3-phospho-D-glycerate: step 2/3.</text>
</comment>
<organism evidence="14 15">
    <name type="scientific">Aquariibacter albus</name>
    <dbReference type="NCBI Taxonomy" id="2759899"/>
    <lineage>
        <taxon>Bacteria</taxon>
        <taxon>Pseudomonadati</taxon>
        <taxon>Pseudomonadota</taxon>
        <taxon>Betaproteobacteria</taxon>
        <taxon>Burkholderiales</taxon>
        <taxon>Sphaerotilaceae</taxon>
        <taxon>Aquariibacter</taxon>
    </lineage>
</organism>
<evidence type="ECO:0000256" key="9">
    <source>
        <dbReference type="ARBA" id="ARBA00023299"/>
    </source>
</evidence>
<dbReference type="InterPro" id="IPR015424">
    <property type="entry name" value="PyrdxlP-dep_Trfase"/>
</dbReference>
<dbReference type="NCBIfam" id="TIGR01364">
    <property type="entry name" value="serC_1"/>
    <property type="match status" value="1"/>
</dbReference>
<dbReference type="NCBIfam" id="NF003764">
    <property type="entry name" value="PRK05355.1"/>
    <property type="match status" value="1"/>
</dbReference>
<accession>A0A839HM25</accession>
<feature type="binding site" evidence="12">
    <location>
        <position position="218"/>
    </location>
    <ligand>
        <name>pyridoxal 5'-phosphate</name>
        <dbReference type="ChEBI" id="CHEBI:597326"/>
    </ligand>
</feature>
<evidence type="ECO:0000256" key="8">
    <source>
        <dbReference type="ARBA" id="ARBA00023096"/>
    </source>
</evidence>
<dbReference type="InterPro" id="IPR015422">
    <property type="entry name" value="PyrdxlP-dep_Trfase_small"/>
</dbReference>
<keyword evidence="9 12" id="KW-0718">Serine biosynthesis</keyword>
<dbReference type="PANTHER" id="PTHR43247">
    <property type="entry name" value="PHOSPHOSERINE AMINOTRANSFERASE"/>
    <property type="match status" value="1"/>
</dbReference>
<dbReference type="UniPathway" id="UPA00135">
    <property type="reaction ID" value="UER00197"/>
</dbReference>
<feature type="binding site" evidence="12">
    <location>
        <position position="171"/>
    </location>
    <ligand>
        <name>pyridoxal 5'-phosphate</name>
        <dbReference type="ChEBI" id="CHEBI:597326"/>
    </ligand>
</feature>
<evidence type="ECO:0000259" key="13">
    <source>
        <dbReference type="Pfam" id="PF00266"/>
    </source>
</evidence>
<evidence type="ECO:0000256" key="2">
    <source>
        <dbReference type="ARBA" id="ARBA00005099"/>
    </source>
</evidence>
<feature type="domain" description="Aminotransferase class V" evidence="13">
    <location>
        <begin position="21"/>
        <end position="372"/>
    </location>
</feature>
<dbReference type="GO" id="GO:0004648">
    <property type="term" value="F:O-phospho-L-serine:2-oxoglutarate aminotransferase activity"/>
    <property type="evidence" value="ECO:0007669"/>
    <property type="project" value="UniProtKB-UniRule"/>
</dbReference>
<feature type="binding site" evidence="12">
    <location>
        <position position="195"/>
    </location>
    <ligand>
        <name>pyridoxal 5'-phosphate</name>
        <dbReference type="ChEBI" id="CHEBI:597326"/>
    </ligand>
</feature>
<comment type="caution">
    <text evidence="14">The sequence shown here is derived from an EMBL/GenBank/DDBJ whole genome shotgun (WGS) entry which is preliminary data.</text>
</comment>
<feature type="binding site" evidence="12">
    <location>
        <position position="121"/>
    </location>
    <ligand>
        <name>pyridoxal 5'-phosphate</name>
        <dbReference type="ChEBI" id="CHEBI:597326"/>
    </ligand>
</feature>
<feature type="binding site" evidence="12">
    <location>
        <position position="59"/>
    </location>
    <ligand>
        <name>L-glutamate</name>
        <dbReference type="ChEBI" id="CHEBI:29985"/>
    </ligand>
</feature>
<keyword evidence="12" id="KW-0963">Cytoplasm</keyword>
<name>A0A839HM25_9BURK</name>
<dbReference type="FunFam" id="3.40.640.10:FF:000010">
    <property type="entry name" value="Phosphoserine aminotransferase"/>
    <property type="match status" value="1"/>
</dbReference>
<comment type="catalytic activity">
    <reaction evidence="11 12">
        <text>O-phospho-L-serine + 2-oxoglutarate = 3-phosphooxypyruvate + L-glutamate</text>
        <dbReference type="Rhea" id="RHEA:14329"/>
        <dbReference type="ChEBI" id="CHEBI:16810"/>
        <dbReference type="ChEBI" id="CHEBI:18110"/>
        <dbReference type="ChEBI" id="CHEBI:29985"/>
        <dbReference type="ChEBI" id="CHEBI:57524"/>
        <dbReference type="EC" id="2.6.1.52"/>
    </reaction>
</comment>
<keyword evidence="8 12" id="KW-0664">Pyridoxine biosynthesis</keyword>
<evidence type="ECO:0000256" key="3">
    <source>
        <dbReference type="ARBA" id="ARBA00006904"/>
    </source>
</evidence>
<dbReference type="GO" id="GO:0005737">
    <property type="term" value="C:cytoplasm"/>
    <property type="evidence" value="ECO:0007669"/>
    <property type="project" value="UniProtKB-SubCell"/>
</dbReference>
<comment type="subcellular location">
    <subcellularLocation>
        <location evidence="12">Cytoplasm</location>
    </subcellularLocation>
</comment>
<dbReference type="HAMAP" id="MF_00160">
    <property type="entry name" value="SerC_aminotrans_5"/>
    <property type="match status" value="1"/>
</dbReference>
<reference evidence="14 15" key="1">
    <citation type="submission" date="2020-08" db="EMBL/GenBank/DDBJ databases">
        <title>Aquariorum lacteus gen. nov., sp. nov., a new member of the family Comamonadaceae, isolated from freshwater aquarium.</title>
        <authorList>
            <person name="Chun S.-J."/>
        </authorList>
    </citation>
    <scope>NUCLEOTIDE SEQUENCE [LARGE SCALE GENOMIC DNA]</scope>
    <source>
        <strain evidence="14 15">SJAQ100</strain>
    </source>
</reference>
<gene>
    <name evidence="12 14" type="primary">serC</name>
    <name evidence="14" type="ORF">H4F90_01360</name>
</gene>
<evidence type="ECO:0000256" key="7">
    <source>
        <dbReference type="ARBA" id="ARBA00022898"/>
    </source>
</evidence>
<comment type="catalytic activity">
    <reaction evidence="10 12">
        <text>4-(phosphooxy)-L-threonine + 2-oxoglutarate = (R)-3-hydroxy-2-oxo-4-phosphooxybutanoate + L-glutamate</text>
        <dbReference type="Rhea" id="RHEA:16573"/>
        <dbReference type="ChEBI" id="CHEBI:16810"/>
        <dbReference type="ChEBI" id="CHEBI:29985"/>
        <dbReference type="ChEBI" id="CHEBI:58452"/>
        <dbReference type="ChEBI" id="CHEBI:58538"/>
        <dbReference type="EC" id="2.6.1.52"/>
    </reaction>
</comment>
<dbReference type="GO" id="GO:0030170">
    <property type="term" value="F:pyridoxal phosphate binding"/>
    <property type="evidence" value="ECO:0007669"/>
    <property type="project" value="UniProtKB-UniRule"/>
</dbReference>
<dbReference type="EC" id="2.6.1.52" evidence="12"/>
<evidence type="ECO:0000256" key="10">
    <source>
        <dbReference type="ARBA" id="ARBA00047630"/>
    </source>
</evidence>
<keyword evidence="4 12" id="KW-0032">Aminotransferase</keyword>
<keyword evidence="5 12" id="KW-0028">Amino-acid biosynthesis</keyword>